<name>Q1K0P9_DESA6</name>
<dbReference type="Proteomes" id="UP000005695">
    <property type="component" value="Unassembled WGS sequence"/>
</dbReference>
<gene>
    <name evidence="1" type="ORF">Dace_2191</name>
</gene>
<organism evidence="1 2">
    <name type="scientific">Desulfuromonas acetoxidans (strain DSM 684 / 11070)</name>
    <dbReference type="NCBI Taxonomy" id="281689"/>
    <lineage>
        <taxon>Bacteria</taxon>
        <taxon>Pseudomonadati</taxon>
        <taxon>Thermodesulfobacteriota</taxon>
        <taxon>Desulfuromonadia</taxon>
        <taxon>Desulfuromonadales</taxon>
        <taxon>Desulfuromonadaceae</taxon>
        <taxon>Desulfuromonas</taxon>
    </lineage>
</organism>
<comment type="caution">
    <text evidence="1">The sequence shown here is derived from an EMBL/GenBank/DDBJ whole genome shotgun (WGS) entry which is preliminary data.</text>
</comment>
<dbReference type="AlphaFoldDB" id="Q1K0P9"/>
<sequence>MGRFPLCFTDSARCPLGQRIVLLLSDGIDGDKKQEFDQPGCAGTPAKREWALPTPWALKLNGVTCFDIAPKLSRTAAPNARSWSRDDRRQLFER</sequence>
<proteinExistence type="predicted"/>
<reference evidence="1" key="2">
    <citation type="submission" date="2006-05" db="EMBL/GenBank/DDBJ databases">
        <title>Sequencing of the draft genome and assembly of Desulfuromonas acetoxidans DSM 684.</title>
        <authorList>
            <consortium name="US DOE Joint Genome Institute (JGI-PGF)"/>
            <person name="Copeland A."/>
            <person name="Lucas S."/>
            <person name="Lapidus A."/>
            <person name="Barry K."/>
            <person name="Detter J.C."/>
            <person name="Glavina del Rio T."/>
            <person name="Hammon N."/>
            <person name="Israni S."/>
            <person name="Dalin E."/>
            <person name="Tice H."/>
            <person name="Bruce D."/>
            <person name="Pitluck S."/>
            <person name="Richardson P."/>
        </authorList>
    </citation>
    <scope>NUCLEOTIDE SEQUENCE [LARGE SCALE GENOMIC DNA]</scope>
    <source>
        <strain evidence="1">DSM 684</strain>
    </source>
</reference>
<accession>Q1K0P9</accession>
<protein>
    <submittedName>
        <fullName evidence="1">Uncharacterized protein</fullName>
    </submittedName>
</protein>
<evidence type="ECO:0000313" key="2">
    <source>
        <dbReference type="Proteomes" id="UP000005695"/>
    </source>
</evidence>
<dbReference type="EMBL" id="AAEW02000007">
    <property type="protein sequence ID" value="EAT15892.1"/>
    <property type="molecule type" value="Genomic_DNA"/>
</dbReference>
<keyword evidence="2" id="KW-1185">Reference proteome</keyword>
<reference evidence="1" key="1">
    <citation type="submission" date="2006-05" db="EMBL/GenBank/DDBJ databases">
        <title>Annotation of the draft genome assembly of Desulfuromonas acetoxidans DSM 684.</title>
        <authorList>
            <consortium name="US DOE Joint Genome Institute (JGI-ORNL)"/>
            <person name="Larimer F."/>
            <person name="Land M."/>
            <person name="Hauser L."/>
        </authorList>
    </citation>
    <scope>NUCLEOTIDE SEQUENCE [LARGE SCALE GENOMIC DNA]</scope>
    <source>
        <strain evidence="1">DSM 684</strain>
    </source>
</reference>
<evidence type="ECO:0000313" key="1">
    <source>
        <dbReference type="EMBL" id="EAT15892.1"/>
    </source>
</evidence>